<dbReference type="EMBL" id="JAAAJB010000674">
    <property type="protein sequence ID" value="KAG0252303.1"/>
    <property type="molecule type" value="Genomic_DNA"/>
</dbReference>
<dbReference type="GO" id="GO:0005815">
    <property type="term" value="C:microtubule organizing center"/>
    <property type="evidence" value="ECO:0007669"/>
    <property type="project" value="TreeGrafter"/>
</dbReference>
<dbReference type="GO" id="GO:0033063">
    <property type="term" value="C:Rad51B-Rad51C-Rad51D-XRCC2 complex"/>
    <property type="evidence" value="ECO:0007669"/>
    <property type="project" value="InterPro"/>
</dbReference>
<dbReference type="Gene3D" id="3.40.50.300">
    <property type="entry name" value="P-loop containing nucleotide triphosphate hydrolases"/>
    <property type="match status" value="1"/>
</dbReference>
<organism evidence="1 2">
    <name type="scientific">Actinomortierella ambigua</name>
    <dbReference type="NCBI Taxonomy" id="1343610"/>
    <lineage>
        <taxon>Eukaryota</taxon>
        <taxon>Fungi</taxon>
        <taxon>Fungi incertae sedis</taxon>
        <taxon>Mucoromycota</taxon>
        <taxon>Mortierellomycotina</taxon>
        <taxon>Mortierellomycetes</taxon>
        <taxon>Mortierellales</taxon>
        <taxon>Mortierellaceae</taxon>
        <taxon>Actinomortierella</taxon>
    </lineage>
</organism>
<dbReference type="PANTHER" id="PTHR46644">
    <property type="entry name" value="DNA REPAIR PROTEIN XRCC2"/>
    <property type="match status" value="1"/>
</dbReference>
<comment type="caution">
    <text evidence="1">The sequence shown here is derived from an EMBL/GenBank/DDBJ whole genome shotgun (WGS) entry which is preliminary data.</text>
</comment>
<dbReference type="OrthoDB" id="420422at2759"/>
<dbReference type="PANTHER" id="PTHR46644:SF2">
    <property type="entry name" value="DNA REPAIR PROTEIN XRCC2"/>
    <property type="match status" value="1"/>
</dbReference>
<dbReference type="Proteomes" id="UP000807716">
    <property type="component" value="Unassembled WGS sequence"/>
</dbReference>
<accession>A0A9P6PSY1</accession>
<evidence type="ECO:0000313" key="1">
    <source>
        <dbReference type="EMBL" id="KAG0252303.1"/>
    </source>
</evidence>
<evidence type="ECO:0008006" key="3">
    <source>
        <dbReference type="Google" id="ProtNLM"/>
    </source>
</evidence>
<dbReference type="InterPro" id="IPR030547">
    <property type="entry name" value="XRCC2"/>
</dbReference>
<sequence length="447" mass="49525">MIPSPLPSHHDRLSSITSESGLEFINSLGTKEDFSGLGVDGLDSILKRYGFTSGDTIDFFGGSCCGKTTLLYAICIATTLPNQWALRTAPVNHGNGTGDQGDGDHLTLDLGGKHKGVVFLDLDLGFDVARLRQLFLHRIQSAVVNHVSALTVDKDKEEGSVVLQRWKDGIYQPSVDRLIDSCLANIHIFAPSSASTTIATVKTLDQYLLKLTTTSPSADATGLGQTAPESCHPQSFRPVSILMIDSLSAFYWQERPQNSYSSFIVQLDRALHHLRTRWHLALLFTTWSLHPSPEILYPESWRSKVKFRFTIAPKLLDRIPAHTDLIALWRAQYAEWMEQRRKAEVHANESWKGACIVSGGAETKHHLTDNNAPKKEGSPCFEDSFVQSNINGNAITMNEHAGDIDVARASFFQVQMAHPQPAAGRQWELFRFSVSDVDGIQFFSTSS</sequence>
<name>A0A9P6PSY1_9FUNG</name>
<protein>
    <recommendedName>
        <fullName evidence="3">RecA family profile 1 domain-containing protein</fullName>
    </recommendedName>
</protein>
<keyword evidence="2" id="KW-1185">Reference proteome</keyword>
<reference evidence="1" key="1">
    <citation type="journal article" date="2020" name="Fungal Divers.">
        <title>Resolving the Mortierellaceae phylogeny through synthesis of multi-gene phylogenetics and phylogenomics.</title>
        <authorList>
            <person name="Vandepol N."/>
            <person name="Liber J."/>
            <person name="Desiro A."/>
            <person name="Na H."/>
            <person name="Kennedy M."/>
            <person name="Barry K."/>
            <person name="Grigoriev I.V."/>
            <person name="Miller A.N."/>
            <person name="O'Donnell K."/>
            <person name="Stajich J.E."/>
            <person name="Bonito G."/>
        </authorList>
    </citation>
    <scope>NUCLEOTIDE SEQUENCE</scope>
    <source>
        <strain evidence="1">BC1065</strain>
    </source>
</reference>
<proteinExistence type="predicted"/>
<gene>
    <name evidence="1" type="ORF">DFQ27_008156</name>
</gene>
<dbReference type="InterPro" id="IPR027417">
    <property type="entry name" value="P-loop_NTPase"/>
</dbReference>
<evidence type="ECO:0000313" key="2">
    <source>
        <dbReference type="Proteomes" id="UP000807716"/>
    </source>
</evidence>
<dbReference type="GO" id="GO:0005657">
    <property type="term" value="C:replication fork"/>
    <property type="evidence" value="ECO:0007669"/>
    <property type="project" value="InterPro"/>
</dbReference>
<dbReference type="AlphaFoldDB" id="A0A9P6PSY1"/>
<dbReference type="GO" id="GO:0000724">
    <property type="term" value="P:double-strand break repair via homologous recombination"/>
    <property type="evidence" value="ECO:0007669"/>
    <property type="project" value="InterPro"/>
</dbReference>
<dbReference type="GO" id="GO:0042148">
    <property type="term" value="P:DNA strand invasion"/>
    <property type="evidence" value="ECO:0007669"/>
    <property type="project" value="TreeGrafter"/>
</dbReference>
<dbReference type="SUPFAM" id="SSF52540">
    <property type="entry name" value="P-loop containing nucleoside triphosphate hydrolases"/>
    <property type="match status" value="1"/>
</dbReference>
<dbReference type="GO" id="GO:0000400">
    <property type="term" value="F:four-way junction DNA binding"/>
    <property type="evidence" value="ECO:0007669"/>
    <property type="project" value="TreeGrafter"/>
</dbReference>